<dbReference type="InterPro" id="IPR013783">
    <property type="entry name" value="Ig-like_fold"/>
</dbReference>
<dbReference type="EMBL" id="JALNMH010000010">
    <property type="protein sequence ID" value="MCK7594492.1"/>
    <property type="molecule type" value="Genomic_DNA"/>
</dbReference>
<dbReference type="Pfam" id="PF01345">
    <property type="entry name" value="DUF11"/>
    <property type="match status" value="2"/>
</dbReference>
<evidence type="ECO:0000313" key="4">
    <source>
        <dbReference type="EMBL" id="MCK7594492.1"/>
    </source>
</evidence>
<sequence length="598" mass="60815">MSRQFPVLMVSSGLALLLCSGAAQSGTFLQFNNRPANQVVHPQGYNGTGGTLPVRVCLDPAARPASGDPAQSFRNAMATFNRNQPVLGNVVVNPGGAADFESVLLHEVGHCLGMGHSAVGPSEQAAAGATEAARYYANVQTGGNGVLNTDAGADARRGSRDDVRGDDVNISWFRKGVNNPFELPPATVDRVTHSVSLGDLPIGHAFAEISTSFAPCSPSSANTSSLRGQPATQNIMFPVICTNNHVRNLAPADVTLLRVARAGRDGVQGTVDDYTPQLQYVGETTSGCDIVVRFSAGAGFAFCSVGGVGISGSSDIAISSAEVRFERTVNWQFNQQDTTGTPTAESDLSLSKGSTSTTAVPGETVTFSIQVQNLGSIAVNDVLVTDPTPAGMSFVANSGACTTAFPCALGTLGAGGSATINASFRVDDGTAPGTVLTNTASVSGGVSDPSPGNNSDGHSITVQAAPGADLEVSKVASAQTGSFGDTVTFDVTITNNGSGVATGVTAEDWGAAGFAFVSNTGDCVTAYPCDLGVLAPSSSVSFTSTYTIDVAPSGSDWTMLTHTVSSSSSVGDPDPGNNSAVNSVQVVDPDHLFGSSFE</sequence>
<proteinExistence type="predicted"/>
<dbReference type="Gene3D" id="2.60.40.10">
    <property type="entry name" value="Immunoglobulins"/>
    <property type="match status" value="2"/>
</dbReference>
<evidence type="ECO:0000256" key="2">
    <source>
        <dbReference type="SAM" id="SignalP"/>
    </source>
</evidence>
<dbReference type="NCBIfam" id="TIGR01451">
    <property type="entry name" value="B_ant_repeat"/>
    <property type="match status" value="2"/>
</dbReference>
<dbReference type="SUPFAM" id="SSF55486">
    <property type="entry name" value="Metalloproteases ('zincins'), catalytic domain"/>
    <property type="match status" value="1"/>
</dbReference>
<evidence type="ECO:0000313" key="5">
    <source>
        <dbReference type="Proteomes" id="UP001431449"/>
    </source>
</evidence>
<dbReference type="InterPro" id="IPR047589">
    <property type="entry name" value="DUF11_rpt"/>
</dbReference>
<dbReference type="Gene3D" id="3.40.390.10">
    <property type="entry name" value="Collagenase (Catalytic Domain)"/>
    <property type="match status" value="1"/>
</dbReference>
<feature type="domain" description="DUF11" evidence="3">
    <location>
        <begin position="347"/>
        <end position="457"/>
    </location>
</feature>
<keyword evidence="2" id="KW-0732">Signal</keyword>
<keyword evidence="5" id="KW-1185">Reference proteome</keyword>
<dbReference type="InterPro" id="IPR024079">
    <property type="entry name" value="MetalloPept_cat_dom_sf"/>
</dbReference>
<organism evidence="4 5">
    <name type="scientific">Pseudomarimonas salicorniae</name>
    <dbReference type="NCBI Taxonomy" id="2933270"/>
    <lineage>
        <taxon>Bacteria</taxon>
        <taxon>Pseudomonadati</taxon>
        <taxon>Pseudomonadota</taxon>
        <taxon>Gammaproteobacteria</taxon>
        <taxon>Lysobacterales</taxon>
        <taxon>Lysobacteraceae</taxon>
        <taxon>Pseudomarimonas</taxon>
    </lineage>
</organism>
<dbReference type="PANTHER" id="PTHR34819:SF3">
    <property type="entry name" value="CELL SURFACE PROTEIN"/>
    <property type="match status" value="1"/>
</dbReference>
<accession>A0ABT0GKB7</accession>
<feature type="compositionally biased region" description="Low complexity" evidence="1">
    <location>
        <begin position="441"/>
        <end position="455"/>
    </location>
</feature>
<evidence type="ECO:0000256" key="1">
    <source>
        <dbReference type="SAM" id="MobiDB-lite"/>
    </source>
</evidence>
<dbReference type="InterPro" id="IPR051172">
    <property type="entry name" value="Chlamydia_OmcB"/>
</dbReference>
<dbReference type="Proteomes" id="UP001431449">
    <property type="component" value="Unassembled WGS sequence"/>
</dbReference>
<dbReference type="RefSeq" id="WP_248209866.1">
    <property type="nucleotide sequence ID" value="NZ_JALNMH010000010.1"/>
</dbReference>
<comment type="caution">
    <text evidence="4">The sequence shown here is derived from an EMBL/GenBank/DDBJ whole genome shotgun (WGS) entry which is preliminary data.</text>
</comment>
<feature type="region of interest" description="Disordered" evidence="1">
    <location>
        <begin position="437"/>
        <end position="459"/>
    </location>
</feature>
<feature type="signal peptide" evidence="2">
    <location>
        <begin position="1"/>
        <end position="25"/>
    </location>
</feature>
<name>A0ABT0GKB7_9GAMM</name>
<gene>
    <name evidence="4" type="ORF">M0G41_12515</name>
</gene>
<evidence type="ECO:0000259" key="3">
    <source>
        <dbReference type="Pfam" id="PF01345"/>
    </source>
</evidence>
<reference evidence="4" key="1">
    <citation type="submission" date="2022-04" db="EMBL/GenBank/DDBJ databases">
        <title>Lysobacter sp. CAU 1642 isolated from sea sand.</title>
        <authorList>
            <person name="Kim W."/>
        </authorList>
    </citation>
    <scope>NUCLEOTIDE SEQUENCE</scope>
    <source>
        <strain evidence="4">CAU 1642</strain>
    </source>
</reference>
<feature type="domain" description="DUF11" evidence="3">
    <location>
        <begin position="469"/>
        <end position="583"/>
    </location>
</feature>
<dbReference type="PANTHER" id="PTHR34819">
    <property type="entry name" value="LARGE CYSTEINE-RICH PERIPLASMIC PROTEIN OMCB"/>
    <property type="match status" value="1"/>
</dbReference>
<feature type="chain" id="PRO_5047489542" description="DUF11 domain-containing protein" evidence="2">
    <location>
        <begin position="26"/>
        <end position="598"/>
    </location>
</feature>
<dbReference type="InterPro" id="IPR001434">
    <property type="entry name" value="OmcB-like_DUF11"/>
</dbReference>
<protein>
    <recommendedName>
        <fullName evidence="3">DUF11 domain-containing protein</fullName>
    </recommendedName>
</protein>